<protein>
    <submittedName>
        <fullName evidence="1">Phospholipase</fullName>
    </submittedName>
</protein>
<accession>A0ACB6QQE3</accession>
<dbReference type="Proteomes" id="UP000799755">
    <property type="component" value="Unassembled WGS sequence"/>
</dbReference>
<name>A0ACB6QQE3_9PLEO</name>
<evidence type="ECO:0000313" key="2">
    <source>
        <dbReference type="Proteomes" id="UP000799755"/>
    </source>
</evidence>
<comment type="caution">
    <text evidence="1">The sequence shown here is derived from an EMBL/GenBank/DDBJ whole genome shotgun (WGS) entry which is preliminary data.</text>
</comment>
<evidence type="ECO:0000313" key="1">
    <source>
        <dbReference type="EMBL" id="KAF2469234.1"/>
    </source>
</evidence>
<proteinExistence type="predicted"/>
<sequence>MATEHSVNVQSLIPSTTPSRTQTGDGHTLDNTGYCLLSLDGGGVRGLSTLYIVQNIMDRLNYMREEAGLQPRKPCEIFDLIGGTSTGGLIAIMLGRLEMTVEECIEAYTKMMKHIFAQKKNRSFISIFGGVKARFSSEALADAISQVLKGRGISINEKFENGVKPRCKVFVCTKFQKTNTITRLRSYRIPAGTDRRPTILEAALATSAAPTYFSDVAIEGSKFVDGALGANNPAVEVEEEASDLWCEETGHLQPLVKCFISIGTGHPGIRSVSDKGLKNLLETLQKEATETESTNQQFLGRWRDHVEKDRCFRFNVDHGLENVRLAEFEEEDLIRAATSTYLKERVTKGKLRVCVENLRMKECMYGA</sequence>
<reference evidence="1" key="1">
    <citation type="journal article" date="2020" name="Stud. Mycol.">
        <title>101 Dothideomycetes genomes: a test case for predicting lifestyles and emergence of pathogens.</title>
        <authorList>
            <person name="Haridas S."/>
            <person name="Albert R."/>
            <person name="Binder M."/>
            <person name="Bloem J."/>
            <person name="Labutti K."/>
            <person name="Salamov A."/>
            <person name="Andreopoulos B."/>
            <person name="Baker S."/>
            <person name="Barry K."/>
            <person name="Bills G."/>
            <person name="Bluhm B."/>
            <person name="Cannon C."/>
            <person name="Castanera R."/>
            <person name="Culley D."/>
            <person name="Daum C."/>
            <person name="Ezra D."/>
            <person name="Gonzalez J."/>
            <person name="Henrissat B."/>
            <person name="Kuo A."/>
            <person name="Liang C."/>
            <person name="Lipzen A."/>
            <person name="Lutzoni F."/>
            <person name="Magnuson J."/>
            <person name="Mondo S."/>
            <person name="Nolan M."/>
            <person name="Ohm R."/>
            <person name="Pangilinan J."/>
            <person name="Park H.-J."/>
            <person name="Ramirez L."/>
            <person name="Alfaro M."/>
            <person name="Sun H."/>
            <person name="Tritt A."/>
            <person name="Yoshinaga Y."/>
            <person name="Zwiers L.-H."/>
            <person name="Turgeon B."/>
            <person name="Goodwin S."/>
            <person name="Spatafora J."/>
            <person name="Crous P."/>
            <person name="Grigoriev I."/>
        </authorList>
    </citation>
    <scope>NUCLEOTIDE SEQUENCE</scope>
    <source>
        <strain evidence="1">ATCC 200398</strain>
    </source>
</reference>
<dbReference type="EMBL" id="MU003512">
    <property type="protein sequence ID" value="KAF2469234.1"/>
    <property type="molecule type" value="Genomic_DNA"/>
</dbReference>
<keyword evidence="2" id="KW-1185">Reference proteome</keyword>
<organism evidence="1 2">
    <name type="scientific">Lindgomyces ingoldianus</name>
    <dbReference type="NCBI Taxonomy" id="673940"/>
    <lineage>
        <taxon>Eukaryota</taxon>
        <taxon>Fungi</taxon>
        <taxon>Dikarya</taxon>
        <taxon>Ascomycota</taxon>
        <taxon>Pezizomycotina</taxon>
        <taxon>Dothideomycetes</taxon>
        <taxon>Pleosporomycetidae</taxon>
        <taxon>Pleosporales</taxon>
        <taxon>Lindgomycetaceae</taxon>
        <taxon>Lindgomyces</taxon>
    </lineage>
</organism>
<gene>
    <name evidence="1" type="ORF">BDR25DRAFT_334885</name>
</gene>